<dbReference type="Proteomes" id="UP000218209">
    <property type="component" value="Unassembled WGS sequence"/>
</dbReference>
<evidence type="ECO:0000313" key="2">
    <source>
        <dbReference type="EMBL" id="OSX69663.1"/>
    </source>
</evidence>
<evidence type="ECO:0000256" key="1">
    <source>
        <dbReference type="SAM" id="MobiDB-lite"/>
    </source>
</evidence>
<keyword evidence="3" id="KW-1185">Reference proteome</keyword>
<feature type="region of interest" description="Disordered" evidence="1">
    <location>
        <begin position="95"/>
        <end position="151"/>
    </location>
</feature>
<reference evidence="2 3" key="1">
    <citation type="submission" date="2017-03" db="EMBL/GenBank/DDBJ databases">
        <title>WGS assembly of Porphyra umbilicalis.</title>
        <authorList>
            <person name="Brawley S.H."/>
            <person name="Blouin N.A."/>
            <person name="Ficko-Blean E."/>
            <person name="Wheeler G.L."/>
            <person name="Lohr M."/>
            <person name="Goodson H.V."/>
            <person name="Jenkins J.W."/>
            <person name="Blaby-Haas C.E."/>
            <person name="Helliwell K.E."/>
            <person name="Chan C."/>
            <person name="Marriage T."/>
            <person name="Bhattacharya D."/>
            <person name="Klein A.S."/>
            <person name="Badis Y."/>
            <person name="Brodie J."/>
            <person name="Cao Y."/>
            <person name="Collen J."/>
            <person name="Dittami S.M."/>
            <person name="Gachon C.M."/>
            <person name="Green B.R."/>
            <person name="Karpowicz S."/>
            <person name="Kim J.W."/>
            <person name="Kudahl U."/>
            <person name="Lin S."/>
            <person name="Michel G."/>
            <person name="Mittag M."/>
            <person name="Olson B.J."/>
            <person name="Pangilinan J."/>
            <person name="Peng Y."/>
            <person name="Qiu H."/>
            <person name="Shu S."/>
            <person name="Singer J.T."/>
            <person name="Smith A.G."/>
            <person name="Sprecher B.N."/>
            <person name="Wagner V."/>
            <person name="Wang W."/>
            <person name="Wang Z.-Y."/>
            <person name="Yan J."/>
            <person name="Yarish C."/>
            <person name="Zoeuner-Riek S."/>
            <person name="Zhuang Y."/>
            <person name="Zou Y."/>
            <person name="Lindquist E.A."/>
            <person name="Grimwood J."/>
            <person name="Barry K."/>
            <person name="Rokhsar D.S."/>
            <person name="Schmutz J."/>
            <person name="Stiller J.W."/>
            <person name="Grossman A.R."/>
            <person name="Prochnik S.E."/>
        </authorList>
    </citation>
    <scope>NUCLEOTIDE SEQUENCE [LARGE SCALE GENOMIC DNA]</scope>
    <source>
        <strain evidence="2">4086291</strain>
    </source>
</reference>
<proteinExistence type="predicted"/>
<organism evidence="2 3">
    <name type="scientific">Porphyra umbilicalis</name>
    <name type="common">Purple laver</name>
    <name type="synonym">Red alga</name>
    <dbReference type="NCBI Taxonomy" id="2786"/>
    <lineage>
        <taxon>Eukaryota</taxon>
        <taxon>Rhodophyta</taxon>
        <taxon>Bangiophyceae</taxon>
        <taxon>Bangiales</taxon>
        <taxon>Bangiaceae</taxon>
        <taxon>Porphyra</taxon>
    </lineage>
</organism>
<dbReference type="AlphaFoldDB" id="A0A1X6NMT3"/>
<dbReference type="EMBL" id="KV919450">
    <property type="protein sequence ID" value="OSX69663.1"/>
    <property type="molecule type" value="Genomic_DNA"/>
</dbReference>
<accession>A0A1X6NMT3</accession>
<name>A0A1X6NMT3_PORUM</name>
<sequence length="193" mass="20514">MADLAFLTVSTSREVETRFSLRNAVELSMPEQASLVALASSFAWDGDAAAVRGGPDTDEQLRRGGLAWKHYRTVNESVWKRQSTGGDHYRVVVQQVTSDKDQSSKRGGGGGGGGRGAGYGSAMDSSDIGEKSAVEEGDDEDADAMGSTPNPWFEVRVSLETGAMDAMESLSTTDIGRLYDFADALAAFACDKN</sequence>
<protein>
    <submittedName>
        <fullName evidence="2">Uncharacterized protein</fullName>
    </submittedName>
</protein>
<evidence type="ECO:0000313" key="3">
    <source>
        <dbReference type="Proteomes" id="UP000218209"/>
    </source>
</evidence>
<feature type="compositionally biased region" description="Gly residues" evidence="1">
    <location>
        <begin position="106"/>
        <end position="119"/>
    </location>
</feature>
<gene>
    <name evidence="2" type="ORF">BU14_1293s0005</name>
</gene>